<proteinExistence type="predicted"/>
<dbReference type="EMBL" id="PVBR01000034">
    <property type="protein sequence ID" value="PRD40688.1"/>
    <property type="molecule type" value="Genomic_DNA"/>
</dbReference>
<evidence type="ECO:0000259" key="1">
    <source>
        <dbReference type="Pfam" id="PF03865"/>
    </source>
</evidence>
<protein>
    <recommendedName>
        <fullName evidence="1">Haemolysin activator HlyB C-terminal domain-containing protein</fullName>
    </recommendedName>
</protein>
<reference evidence="2 3" key="1">
    <citation type="submission" date="2018-02" db="EMBL/GenBank/DDBJ databases">
        <title>The draft genome of Phyllobacterium sp. 1N-3.</title>
        <authorList>
            <person name="Liu L."/>
            <person name="Li L."/>
            <person name="Zhang X."/>
            <person name="Wang T."/>
            <person name="Liang L."/>
        </authorList>
    </citation>
    <scope>NUCLEOTIDE SEQUENCE [LARGE SCALE GENOMIC DNA]</scope>
    <source>
        <strain evidence="2 3">1N-3</strain>
    </source>
</reference>
<name>A0A2S9IJJ7_9HYPH</name>
<dbReference type="InterPro" id="IPR051544">
    <property type="entry name" value="TPS_OM_transporter"/>
</dbReference>
<sequence>MHPRHQQALISIVRGNCPSNSIRDKRTTLNAGLTYKETNNFLLGSRIEVGSRQYTVANLGLSHSRRMLGGLWVFDASYAQGLGLFGAVGRGEPGAGDADPEFSKFSGTISVTRPFAVSGQNLQLSSMISGQYSPDNLFGAEQISLGGYSNVRGLRDSVFFGNSGLFTRNEIAWRTMPWADNATLAKRLGELRPYAGIDYGHVFGEERFGLEGGDIAGWTVGMRLAGGNIGADIGYSRIFQNSAETGARDLFFVSTSLQW</sequence>
<keyword evidence="3" id="KW-1185">Reference proteome</keyword>
<dbReference type="AlphaFoldDB" id="A0A2S9IJJ7"/>
<accession>A0A2S9IJJ7</accession>
<dbReference type="GO" id="GO:0098046">
    <property type="term" value="C:type V protein secretion system complex"/>
    <property type="evidence" value="ECO:0007669"/>
    <property type="project" value="TreeGrafter"/>
</dbReference>
<evidence type="ECO:0000313" key="2">
    <source>
        <dbReference type="EMBL" id="PRD40688.1"/>
    </source>
</evidence>
<dbReference type="PANTHER" id="PTHR34597:SF3">
    <property type="entry name" value="OUTER MEMBRANE TRANSPORTER CDIB"/>
    <property type="match status" value="1"/>
</dbReference>
<dbReference type="InterPro" id="IPR005565">
    <property type="entry name" value="Hemolysn_activator_HlyB_C"/>
</dbReference>
<dbReference type="Gene3D" id="2.40.160.50">
    <property type="entry name" value="membrane protein fhac: a member of the omp85/tpsb transporter family"/>
    <property type="match status" value="1"/>
</dbReference>
<evidence type="ECO:0000313" key="3">
    <source>
        <dbReference type="Proteomes" id="UP000239434"/>
    </source>
</evidence>
<dbReference type="GO" id="GO:0008320">
    <property type="term" value="F:protein transmembrane transporter activity"/>
    <property type="evidence" value="ECO:0007669"/>
    <property type="project" value="TreeGrafter"/>
</dbReference>
<dbReference type="PANTHER" id="PTHR34597">
    <property type="entry name" value="SLR1661 PROTEIN"/>
    <property type="match status" value="1"/>
</dbReference>
<dbReference type="Pfam" id="PF03865">
    <property type="entry name" value="ShlB"/>
    <property type="match status" value="1"/>
</dbReference>
<organism evidence="2 3">
    <name type="scientific">Phyllobacterium phragmitis</name>
    <dbReference type="NCBI Taxonomy" id="2670329"/>
    <lineage>
        <taxon>Bacteria</taxon>
        <taxon>Pseudomonadati</taxon>
        <taxon>Pseudomonadota</taxon>
        <taxon>Alphaproteobacteria</taxon>
        <taxon>Hyphomicrobiales</taxon>
        <taxon>Phyllobacteriaceae</taxon>
        <taxon>Phyllobacterium</taxon>
    </lineage>
</organism>
<gene>
    <name evidence="2" type="ORF">C5748_25525</name>
</gene>
<comment type="caution">
    <text evidence="2">The sequence shown here is derived from an EMBL/GenBank/DDBJ whole genome shotgun (WGS) entry which is preliminary data.</text>
</comment>
<feature type="domain" description="Haemolysin activator HlyB C-terminal" evidence="1">
    <location>
        <begin position="25"/>
        <end position="224"/>
    </location>
</feature>
<dbReference type="GO" id="GO:0046819">
    <property type="term" value="P:protein secretion by the type V secretion system"/>
    <property type="evidence" value="ECO:0007669"/>
    <property type="project" value="TreeGrafter"/>
</dbReference>
<dbReference type="Proteomes" id="UP000239434">
    <property type="component" value="Unassembled WGS sequence"/>
</dbReference>